<dbReference type="AlphaFoldDB" id="A0A7X1KKG3"/>
<accession>A0A7X1KKG3</accession>
<comment type="caution">
    <text evidence="1">The sequence shown here is derived from an EMBL/GenBank/DDBJ whole genome shotgun (WGS) entry which is preliminary data.</text>
</comment>
<evidence type="ECO:0000313" key="1">
    <source>
        <dbReference type="EMBL" id="MBC2664155.1"/>
    </source>
</evidence>
<reference evidence="1 2" key="1">
    <citation type="submission" date="2020-08" db="EMBL/GenBank/DDBJ databases">
        <title>The genome sequence of type strain Novosphingobium flavum NBRC 111647.</title>
        <authorList>
            <person name="Liu Y."/>
        </authorList>
    </citation>
    <scope>NUCLEOTIDE SEQUENCE [LARGE SCALE GENOMIC DNA]</scope>
    <source>
        <strain evidence="1 2">NBRC 111647</strain>
    </source>
</reference>
<dbReference type="Proteomes" id="UP000566813">
    <property type="component" value="Unassembled WGS sequence"/>
</dbReference>
<sequence length="144" mass="15197">MSQIRNIRPTAPATVSPQRGNLRELARNCEEAGFGQQSGCLTAATHLLGNLYLRLYPRTAAEMLDRAEDLARAGAFESAALALLPPRAVFTGGRLADGSVIAQVQLNPGHGTHSRNARWLSMAVLAALLRALAETAGPQALDAA</sequence>
<dbReference type="RefSeq" id="WP_185662399.1">
    <property type="nucleotide sequence ID" value="NZ_JACLAW010000001.1"/>
</dbReference>
<proteinExistence type="predicted"/>
<gene>
    <name evidence="1" type="ORF">H7F51_01340</name>
</gene>
<organism evidence="1 2">
    <name type="scientific">Novosphingobium flavum</name>
    <dbReference type="NCBI Taxonomy" id="1778672"/>
    <lineage>
        <taxon>Bacteria</taxon>
        <taxon>Pseudomonadati</taxon>
        <taxon>Pseudomonadota</taxon>
        <taxon>Alphaproteobacteria</taxon>
        <taxon>Sphingomonadales</taxon>
        <taxon>Sphingomonadaceae</taxon>
        <taxon>Novosphingobium</taxon>
    </lineage>
</organism>
<dbReference type="EMBL" id="JACLAW010000001">
    <property type="protein sequence ID" value="MBC2664155.1"/>
    <property type="molecule type" value="Genomic_DNA"/>
</dbReference>
<evidence type="ECO:0000313" key="2">
    <source>
        <dbReference type="Proteomes" id="UP000566813"/>
    </source>
</evidence>
<keyword evidence="2" id="KW-1185">Reference proteome</keyword>
<name>A0A7X1KKG3_9SPHN</name>
<protein>
    <submittedName>
        <fullName evidence="1">Uncharacterized protein</fullName>
    </submittedName>
</protein>